<dbReference type="Pfam" id="PF14377">
    <property type="entry name" value="UBM"/>
    <property type="match status" value="3"/>
</dbReference>
<dbReference type="PANTHER" id="PTHR43215">
    <property type="entry name" value="RADIAL SPOKE HEAD 1 HOMOLOG"/>
    <property type="match status" value="1"/>
</dbReference>
<feature type="compositionally biased region" description="Polar residues" evidence="3">
    <location>
        <begin position="215"/>
        <end position="229"/>
    </location>
</feature>
<evidence type="ECO:0000256" key="3">
    <source>
        <dbReference type="SAM" id="MobiDB-lite"/>
    </source>
</evidence>
<dbReference type="PANTHER" id="PTHR43215:SF14">
    <property type="entry name" value="RADIAL SPOKE HEAD 1 HOMOLOG"/>
    <property type="match status" value="1"/>
</dbReference>
<dbReference type="EMBL" id="HBGV01013398">
    <property type="protein sequence ID" value="CAD9502971.1"/>
    <property type="molecule type" value="Transcribed_RNA"/>
</dbReference>
<accession>A0A7S2HXK2</accession>
<evidence type="ECO:0000256" key="2">
    <source>
        <dbReference type="ARBA" id="ARBA00022737"/>
    </source>
</evidence>
<dbReference type="Pfam" id="PF02493">
    <property type="entry name" value="MORN"/>
    <property type="match status" value="7"/>
</dbReference>
<dbReference type="Gene3D" id="6.10.250.1630">
    <property type="match status" value="1"/>
</dbReference>
<dbReference type="InterPro" id="IPR025527">
    <property type="entry name" value="HUWE1/Rev1_UBM"/>
</dbReference>
<dbReference type="InterPro" id="IPR003409">
    <property type="entry name" value="MORN"/>
</dbReference>
<feature type="compositionally biased region" description="Polar residues" evidence="3">
    <location>
        <begin position="30"/>
        <end position="47"/>
    </location>
</feature>
<protein>
    <submittedName>
        <fullName evidence="4">Uncharacterized protein</fullName>
    </submittedName>
</protein>
<reference evidence="4" key="1">
    <citation type="submission" date="2021-01" db="EMBL/GenBank/DDBJ databases">
        <authorList>
            <person name="Corre E."/>
            <person name="Pelletier E."/>
            <person name="Niang G."/>
            <person name="Scheremetjew M."/>
            <person name="Finn R."/>
            <person name="Kale V."/>
            <person name="Holt S."/>
            <person name="Cochrane G."/>
            <person name="Meng A."/>
            <person name="Brown T."/>
            <person name="Cohen L."/>
        </authorList>
    </citation>
    <scope>NUCLEOTIDE SEQUENCE</scope>
    <source>
        <strain evidence="4">CCMP826</strain>
    </source>
</reference>
<keyword evidence="2" id="KW-0677">Repeat</keyword>
<gene>
    <name evidence="4" type="ORF">HTAM1171_LOCUS8168</name>
</gene>
<proteinExistence type="predicted"/>
<feature type="compositionally biased region" description="Low complexity" evidence="3">
    <location>
        <begin position="200"/>
        <end position="209"/>
    </location>
</feature>
<feature type="region of interest" description="Disordered" evidence="3">
    <location>
        <begin position="172"/>
        <end position="229"/>
    </location>
</feature>
<feature type="region of interest" description="Disordered" evidence="3">
    <location>
        <begin position="24"/>
        <end position="47"/>
    </location>
</feature>
<evidence type="ECO:0000313" key="4">
    <source>
        <dbReference type="EMBL" id="CAD9502971.1"/>
    </source>
</evidence>
<sequence>MSYRSNRRRNSISRYEGLYLRREAEEDESTLPSLASTATAGSDNSSSTMLACPAGMEESTFMALPVELQRELIAQHESERHLLSQESERELGRGEQGREARDDEYYRGKAREYGICPTFLLELPNEMRDDILREHQQNSSTDVVSTQMSTAAAYGFDPAVLNALPPEIKAEVLAQQQQQQARRPSSPANTSTPSTPPRPSSSSSSSQPRPALPQHVSNSHFSARSQHSSTTLIEAEYSGTYDDAGQRSGQGTLTYENGGVYKGDFARDLRHGKGEMIFADASNYKGGWVQDHFHGYGVRRFANGDMFIGNYANGQRNGHGKFEYAKGDTYVGEWVNGKMDGYGTYYHKNGDAYEGMFDNGRKHGPGKYSLSDGRLDICKYVNGQRNGLGVRLSAERKRAWRLKDGNVEEEISLEEAYEVQESVGFER</sequence>
<dbReference type="AlphaFoldDB" id="A0A7S2HXK2"/>
<keyword evidence="1" id="KW-0808">Transferase</keyword>
<dbReference type="SMART" id="SM00698">
    <property type="entry name" value="MORN"/>
    <property type="match status" value="6"/>
</dbReference>
<feature type="region of interest" description="Disordered" evidence="3">
    <location>
        <begin position="79"/>
        <end position="103"/>
    </location>
</feature>
<dbReference type="Gene3D" id="2.20.110.10">
    <property type="entry name" value="Histone H3 K4-specific methyltransferase SET7/9 N-terminal domain"/>
    <property type="match status" value="2"/>
</dbReference>
<dbReference type="SUPFAM" id="SSF82185">
    <property type="entry name" value="Histone H3 K4-specific methyltransferase SET7/9 N-terminal domain"/>
    <property type="match status" value="1"/>
</dbReference>
<dbReference type="GO" id="GO:0016740">
    <property type="term" value="F:transferase activity"/>
    <property type="evidence" value="ECO:0007669"/>
    <property type="project" value="UniProtKB-KW"/>
</dbReference>
<organism evidence="4">
    <name type="scientific">Helicotheca tamesis</name>
    <dbReference type="NCBI Taxonomy" id="374047"/>
    <lineage>
        <taxon>Eukaryota</taxon>
        <taxon>Sar</taxon>
        <taxon>Stramenopiles</taxon>
        <taxon>Ochrophyta</taxon>
        <taxon>Bacillariophyta</taxon>
        <taxon>Mediophyceae</taxon>
        <taxon>Lithodesmiophycidae</taxon>
        <taxon>Lithodesmiales</taxon>
        <taxon>Lithodesmiaceae</taxon>
        <taxon>Helicotheca</taxon>
    </lineage>
</organism>
<name>A0A7S2HXK2_9STRA</name>
<evidence type="ECO:0000256" key="1">
    <source>
        <dbReference type="ARBA" id="ARBA00022679"/>
    </source>
</evidence>
<feature type="compositionally biased region" description="Low complexity" evidence="3">
    <location>
        <begin position="175"/>
        <end position="193"/>
    </location>
</feature>